<dbReference type="AlphaFoldDB" id="A0A4W5NR00"/>
<reference evidence="6" key="2">
    <citation type="submission" date="2025-08" db="UniProtKB">
        <authorList>
            <consortium name="Ensembl"/>
        </authorList>
    </citation>
    <scope>IDENTIFICATION</scope>
</reference>
<evidence type="ECO:0000313" key="6">
    <source>
        <dbReference type="Ensembl" id="ENSHHUP00000052323.1"/>
    </source>
</evidence>
<dbReference type="Pfam" id="PF00069">
    <property type="entry name" value="Pkinase"/>
    <property type="match status" value="1"/>
</dbReference>
<keyword evidence="4" id="KW-0067">ATP-binding</keyword>
<evidence type="ECO:0000256" key="4">
    <source>
        <dbReference type="ARBA" id="ARBA00022840"/>
    </source>
</evidence>
<reference evidence="7" key="1">
    <citation type="submission" date="2018-06" db="EMBL/GenBank/DDBJ databases">
        <title>Genome assembly of Danube salmon.</title>
        <authorList>
            <person name="Macqueen D.J."/>
            <person name="Gundappa M.K."/>
        </authorList>
    </citation>
    <scope>NUCLEOTIDE SEQUENCE [LARGE SCALE GENOMIC DNA]</scope>
</reference>
<dbReference type="SUPFAM" id="SSF56112">
    <property type="entry name" value="Protein kinase-like (PK-like)"/>
    <property type="match status" value="1"/>
</dbReference>
<evidence type="ECO:0000256" key="3">
    <source>
        <dbReference type="ARBA" id="ARBA00022777"/>
    </source>
</evidence>
<dbReference type="PANTHER" id="PTHR43289">
    <property type="entry name" value="MITOGEN-ACTIVATED PROTEIN KINASE KINASE KINASE 20-RELATED"/>
    <property type="match status" value="1"/>
</dbReference>
<protein>
    <submittedName>
        <fullName evidence="6">PDZ binding kinase</fullName>
    </submittedName>
</protein>
<dbReference type="GeneTree" id="ENSGT00720000108839"/>
<keyword evidence="7" id="KW-1185">Reference proteome</keyword>
<keyword evidence="3" id="KW-0418">Kinase</keyword>
<dbReference type="PANTHER" id="PTHR43289:SF14">
    <property type="entry name" value="LYMPHOKINE-ACTIVATED KILLER T-CELL-ORIGINATED PROTEIN KINASE"/>
    <property type="match status" value="1"/>
</dbReference>
<dbReference type="InterPro" id="IPR011009">
    <property type="entry name" value="Kinase-like_dom_sf"/>
</dbReference>
<dbReference type="PROSITE" id="PS00108">
    <property type="entry name" value="PROTEIN_KINASE_ST"/>
    <property type="match status" value="1"/>
</dbReference>
<proteinExistence type="predicted"/>
<name>A0A4W5NR00_9TELE</name>
<evidence type="ECO:0000256" key="1">
    <source>
        <dbReference type="ARBA" id="ARBA00022679"/>
    </source>
</evidence>
<evidence type="ECO:0000313" key="7">
    <source>
        <dbReference type="Proteomes" id="UP000314982"/>
    </source>
</evidence>
<keyword evidence="2" id="KW-0547">Nucleotide-binding</keyword>
<dbReference type="CDD" id="cd14001">
    <property type="entry name" value="PKc_TOPK"/>
    <property type="match status" value="1"/>
</dbReference>
<sequence>MDQALTRGEWRCSTRDAGERCVMTSGTRRTAMWSAGCLATKEPSRSIKQAGLDKVLGSSGWMTWPALGMRTLFTSASSQAGIDERMDSSIASDVNAFKTPCKPDKIKSSLSDGAPSPRTPITIPASPFMKKLGCGTGVNVYLMNRLGTFNQSPWAVKKINSKCASKQVGVYQRRLSDEAKILKGLHHPNIVGFRAFTTAKDGSKCLAMEYGGEQSLNDLIERRREEGLKAFPASTIDRVALHVARGLQYLHNEKKLLHGDMKSCNVVIKGNFETVKICDVGVSLQLDENMKVSNPKAEYVGTEPWMPKEALKGGVITDKADIFAYGLTLWEMMTLAMPHLEMLDSEGEEEEGDDSMEDNFDEDAYYEKLGTRPALDSDSLGGAYQRMVELFWLCTEENPQKRPSAAQIVPVLESNMQADNKNSEVIVID</sequence>
<dbReference type="InterPro" id="IPR008271">
    <property type="entry name" value="Ser/Thr_kinase_AS"/>
</dbReference>
<dbReference type="PROSITE" id="PS50011">
    <property type="entry name" value="PROTEIN_KINASE_DOM"/>
    <property type="match status" value="1"/>
</dbReference>
<evidence type="ECO:0000259" key="5">
    <source>
        <dbReference type="PROSITE" id="PS50011"/>
    </source>
</evidence>
<dbReference type="GO" id="GO:0005524">
    <property type="term" value="F:ATP binding"/>
    <property type="evidence" value="ECO:0007669"/>
    <property type="project" value="UniProtKB-KW"/>
</dbReference>
<dbReference type="GO" id="GO:0004674">
    <property type="term" value="F:protein serine/threonine kinase activity"/>
    <property type="evidence" value="ECO:0007669"/>
    <property type="project" value="InterPro"/>
</dbReference>
<feature type="domain" description="Protein kinase" evidence="5">
    <location>
        <begin position="126"/>
        <end position="412"/>
    </location>
</feature>
<organism evidence="6 7">
    <name type="scientific">Hucho hucho</name>
    <name type="common">huchen</name>
    <dbReference type="NCBI Taxonomy" id="62062"/>
    <lineage>
        <taxon>Eukaryota</taxon>
        <taxon>Metazoa</taxon>
        <taxon>Chordata</taxon>
        <taxon>Craniata</taxon>
        <taxon>Vertebrata</taxon>
        <taxon>Euteleostomi</taxon>
        <taxon>Actinopterygii</taxon>
        <taxon>Neopterygii</taxon>
        <taxon>Teleostei</taxon>
        <taxon>Protacanthopterygii</taxon>
        <taxon>Salmoniformes</taxon>
        <taxon>Salmonidae</taxon>
        <taxon>Salmoninae</taxon>
        <taxon>Hucho</taxon>
    </lineage>
</organism>
<evidence type="ECO:0000256" key="2">
    <source>
        <dbReference type="ARBA" id="ARBA00022741"/>
    </source>
</evidence>
<dbReference type="Proteomes" id="UP000314982">
    <property type="component" value="Unassembled WGS sequence"/>
</dbReference>
<reference evidence="6" key="3">
    <citation type="submission" date="2025-09" db="UniProtKB">
        <authorList>
            <consortium name="Ensembl"/>
        </authorList>
    </citation>
    <scope>IDENTIFICATION</scope>
</reference>
<dbReference type="InterPro" id="IPR000719">
    <property type="entry name" value="Prot_kinase_dom"/>
</dbReference>
<dbReference type="Gene3D" id="1.10.510.10">
    <property type="entry name" value="Transferase(Phosphotransferase) domain 1"/>
    <property type="match status" value="1"/>
</dbReference>
<keyword evidence="1" id="KW-0808">Transferase</keyword>
<dbReference type="InterPro" id="IPR041989">
    <property type="entry name" value="PKc_TOPK"/>
</dbReference>
<accession>A0A4W5NR00</accession>
<dbReference type="STRING" id="62062.ENSHHUP00000052323"/>
<dbReference type="Ensembl" id="ENSHHUT00000054164.1">
    <property type="protein sequence ID" value="ENSHHUP00000052323.1"/>
    <property type="gene ID" value="ENSHHUG00000031460.1"/>
</dbReference>
<dbReference type="SMART" id="SM00220">
    <property type="entry name" value="S_TKc"/>
    <property type="match status" value="1"/>
</dbReference>